<dbReference type="InterPro" id="IPR036291">
    <property type="entry name" value="NAD(P)-bd_dom_sf"/>
</dbReference>
<dbReference type="EMBL" id="KZ678475">
    <property type="protein sequence ID" value="PSR82521.1"/>
    <property type="molecule type" value="Genomic_DNA"/>
</dbReference>
<dbReference type="InParanoid" id="A0A2T3A486"/>
<evidence type="ECO:0000313" key="3">
    <source>
        <dbReference type="Proteomes" id="UP000241462"/>
    </source>
</evidence>
<reference evidence="2 3" key="1">
    <citation type="journal article" date="2018" name="Mycol. Prog.">
        <title>Coniella lustricola, a new species from submerged detritus.</title>
        <authorList>
            <person name="Raudabaugh D.B."/>
            <person name="Iturriaga T."/>
            <person name="Carver A."/>
            <person name="Mondo S."/>
            <person name="Pangilinan J."/>
            <person name="Lipzen A."/>
            <person name="He G."/>
            <person name="Amirebrahimi M."/>
            <person name="Grigoriev I.V."/>
            <person name="Miller A.N."/>
        </authorList>
    </citation>
    <scope>NUCLEOTIDE SEQUENCE [LARGE SCALE GENOMIC DNA]</scope>
    <source>
        <strain evidence="2 3">B22-T-1</strain>
    </source>
</reference>
<name>A0A2T3A486_9PEZI</name>
<dbReference type="SUPFAM" id="SSF51735">
    <property type="entry name" value="NAD(P)-binding Rossmann-fold domains"/>
    <property type="match status" value="1"/>
</dbReference>
<dbReference type="Gene3D" id="3.40.50.720">
    <property type="entry name" value="NAD(P)-binding Rossmann-like Domain"/>
    <property type="match status" value="1"/>
</dbReference>
<dbReference type="STRING" id="2025994.A0A2T3A486"/>
<feature type="domain" description="NAD(P)-binding" evidence="1">
    <location>
        <begin position="45"/>
        <end position="159"/>
    </location>
</feature>
<dbReference type="Proteomes" id="UP000241462">
    <property type="component" value="Unassembled WGS sequence"/>
</dbReference>
<dbReference type="PANTHER" id="PTHR43162">
    <property type="match status" value="1"/>
</dbReference>
<dbReference type="PANTHER" id="PTHR43162:SF1">
    <property type="entry name" value="PRESTALK A DIFFERENTIATION PROTEIN A"/>
    <property type="match status" value="1"/>
</dbReference>
<evidence type="ECO:0000313" key="2">
    <source>
        <dbReference type="EMBL" id="PSR82521.1"/>
    </source>
</evidence>
<organism evidence="2 3">
    <name type="scientific">Coniella lustricola</name>
    <dbReference type="NCBI Taxonomy" id="2025994"/>
    <lineage>
        <taxon>Eukaryota</taxon>
        <taxon>Fungi</taxon>
        <taxon>Dikarya</taxon>
        <taxon>Ascomycota</taxon>
        <taxon>Pezizomycotina</taxon>
        <taxon>Sordariomycetes</taxon>
        <taxon>Sordariomycetidae</taxon>
        <taxon>Diaporthales</taxon>
        <taxon>Schizoparmaceae</taxon>
        <taxon>Coniella</taxon>
    </lineage>
</organism>
<dbReference type="AlphaFoldDB" id="A0A2T3A486"/>
<dbReference type="InterPro" id="IPR051604">
    <property type="entry name" value="Ergot_Alk_Oxidoreductase"/>
</dbReference>
<gene>
    <name evidence="2" type="ORF">BD289DRAFT_437166</name>
</gene>
<dbReference type="Gene3D" id="3.90.25.10">
    <property type="entry name" value="UDP-galactose 4-epimerase, domain 1"/>
    <property type="match status" value="1"/>
</dbReference>
<keyword evidence="3" id="KW-1185">Reference proteome</keyword>
<sequence>MSKRYVLTGVGGGIGSTAADYVLSIRDPATQHIVLSTTSFAKLPADKLATWRSAPNSSVVEASYEDVASLTAIFRGAEAIAWVSTWAIFHRPQQAANVLAAAKEAGVGRVVYSSFVGAGLGVDTPEAAQKDVRKELPFLPQDHALTERLIRASGLDWNVQRNYLYQDITAAFFSGAWKFCGDKWLNNSGGKAAAYVAREDCGRVFGALLLGKGEVNKAYYVSGPERVTDRDMFEWMNARSGYQAEFVDMEDEALRSWWAERGMTTDALEMLQSELPLKLCQEDLLCCGQMVRWGYLDQVHDTVELLTGKKAVRFQDNFVKYEFLFPKNDPQ</sequence>
<proteinExistence type="predicted"/>
<dbReference type="OrthoDB" id="419598at2759"/>
<evidence type="ECO:0000259" key="1">
    <source>
        <dbReference type="Pfam" id="PF13460"/>
    </source>
</evidence>
<dbReference type="Pfam" id="PF13460">
    <property type="entry name" value="NAD_binding_10"/>
    <property type="match status" value="1"/>
</dbReference>
<accession>A0A2T3A486</accession>
<dbReference type="InterPro" id="IPR016040">
    <property type="entry name" value="NAD(P)-bd_dom"/>
</dbReference>
<protein>
    <recommendedName>
        <fullName evidence="1">NAD(P)-binding domain-containing protein</fullName>
    </recommendedName>
</protein>